<name>A0A2A5CGT1_9GAMM</name>
<dbReference type="AlphaFoldDB" id="A0A2A5CGT1"/>
<dbReference type="SUPFAM" id="SSF82185">
    <property type="entry name" value="Histone H3 K4-specific methyltransferase SET7/9 N-terminal domain"/>
    <property type="match status" value="2"/>
</dbReference>
<keyword evidence="1" id="KW-0677">Repeat</keyword>
<dbReference type="PANTHER" id="PTHR43215:SF14">
    <property type="entry name" value="RADIAL SPOKE HEAD 1 HOMOLOG"/>
    <property type="match status" value="1"/>
</dbReference>
<evidence type="ECO:0000313" key="4">
    <source>
        <dbReference type="Proteomes" id="UP000228987"/>
    </source>
</evidence>
<gene>
    <name evidence="3" type="ORF">COA71_04030</name>
</gene>
<organism evidence="3 4">
    <name type="scientific">SAR86 cluster bacterium</name>
    <dbReference type="NCBI Taxonomy" id="2030880"/>
    <lineage>
        <taxon>Bacteria</taxon>
        <taxon>Pseudomonadati</taxon>
        <taxon>Pseudomonadota</taxon>
        <taxon>Gammaproteobacteria</taxon>
        <taxon>SAR86 cluster</taxon>
    </lineage>
</organism>
<dbReference type="PANTHER" id="PTHR43215">
    <property type="entry name" value="RADIAL SPOKE HEAD 1 HOMOLOG"/>
    <property type="match status" value="1"/>
</dbReference>
<evidence type="ECO:0000313" key="3">
    <source>
        <dbReference type="EMBL" id="PCJ42953.1"/>
    </source>
</evidence>
<accession>A0A2A5CGT1</accession>
<protein>
    <recommendedName>
        <fullName evidence="5">MORN motif-containing protein</fullName>
    </recommendedName>
</protein>
<dbReference type="Gene3D" id="2.20.110.10">
    <property type="entry name" value="Histone H3 K4-specific methyltransferase SET7/9 N-terminal domain"/>
    <property type="match status" value="1"/>
</dbReference>
<dbReference type="SMART" id="SM00698">
    <property type="entry name" value="MORN"/>
    <property type="match status" value="5"/>
</dbReference>
<feature type="signal peptide" evidence="2">
    <location>
        <begin position="1"/>
        <end position="26"/>
    </location>
</feature>
<dbReference type="EMBL" id="NVWI01000002">
    <property type="protein sequence ID" value="PCJ42953.1"/>
    <property type="molecule type" value="Genomic_DNA"/>
</dbReference>
<evidence type="ECO:0008006" key="5">
    <source>
        <dbReference type="Google" id="ProtNLM"/>
    </source>
</evidence>
<dbReference type="Pfam" id="PF02493">
    <property type="entry name" value="MORN"/>
    <property type="match status" value="5"/>
</dbReference>
<evidence type="ECO:0000256" key="1">
    <source>
        <dbReference type="ARBA" id="ARBA00022737"/>
    </source>
</evidence>
<evidence type="ECO:0000256" key="2">
    <source>
        <dbReference type="SAM" id="SignalP"/>
    </source>
</evidence>
<feature type="chain" id="PRO_5012765965" description="MORN motif-containing protein" evidence="2">
    <location>
        <begin position="27"/>
        <end position="210"/>
    </location>
</feature>
<sequence>MFKLKKSIFLLLSLLVPLIFPWAAYAADEDEIGCLRGDCISDYGILVEETERGLTRYRGAFLEGQYHGSGRLEYLEGSEIYKGNWVRGERQGRGIMWNHSANWSRSSNIYDIYIGNWEHNRRNGLGTQTFMLLDWVEDRNTESWLINNTENYSGNFRNDIFTGQGTYRWADGAKYVGGWAAGKKHGSGYFDFASGLRSNRIFEFDVQVDF</sequence>
<dbReference type="Proteomes" id="UP000228987">
    <property type="component" value="Unassembled WGS sequence"/>
</dbReference>
<comment type="caution">
    <text evidence="3">The sequence shown here is derived from an EMBL/GenBank/DDBJ whole genome shotgun (WGS) entry which is preliminary data.</text>
</comment>
<keyword evidence="2" id="KW-0732">Signal</keyword>
<proteinExistence type="predicted"/>
<dbReference type="InterPro" id="IPR003409">
    <property type="entry name" value="MORN"/>
</dbReference>
<reference evidence="4" key="1">
    <citation type="submission" date="2017-08" db="EMBL/GenBank/DDBJ databases">
        <title>A dynamic microbial community with high functional redundancy inhabits the cold, oxic subseafloor aquifer.</title>
        <authorList>
            <person name="Tully B.J."/>
            <person name="Wheat C.G."/>
            <person name="Glazer B.T."/>
            <person name="Huber J.A."/>
        </authorList>
    </citation>
    <scope>NUCLEOTIDE SEQUENCE [LARGE SCALE GENOMIC DNA]</scope>
</reference>